<dbReference type="KEGG" id="sphu:SPPYR_3444"/>
<evidence type="ECO:0000313" key="1">
    <source>
        <dbReference type="EMBL" id="SBV34559.1"/>
    </source>
</evidence>
<dbReference type="AlphaFoldDB" id="A0A1Y5PX41"/>
<accession>A0A1Y5PX41</accession>
<gene>
    <name evidence="1" type="ORF">SPPYR_3444</name>
</gene>
<protein>
    <submittedName>
        <fullName evidence="1">Uncharacterized protein</fullName>
    </submittedName>
</protein>
<name>A0A1Y5PX41_9SPHN</name>
<proteinExistence type="predicted"/>
<reference evidence="1" key="1">
    <citation type="submission" date="2016-03" db="EMBL/GenBank/DDBJ databases">
        <authorList>
            <person name="Ploux O."/>
        </authorList>
    </citation>
    <scope>NUCLEOTIDE SEQUENCE</scope>
    <source>
        <strain evidence="1">UC10</strain>
    </source>
</reference>
<dbReference type="RefSeq" id="WP_295321537.1">
    <property type="nucleotide sequence ID" value="NZ_LT598653.1"/>
</dbReference>
<organism evidence="1">
    <name type="scientific">uncultured Sphingopyxis sp</name>
    <dbReference type="NCBI Taxonomy" id="310581"/>
    <lineage>
        <taxon>Bacteria</taxon>
        <taxon>Pseudomonadati</taxon>
        <taxon>Pseudomonadota</taxon>
        <taxon>Alphaproteobacteria</taxon>
        <taxon>Sphingomonadales</taxon>
        <taxon>Sphingomonadaceae</taxon>
        <taxon>Sphingopyxis</taxon>
        <taxon>environmental samples</taxon>
    </lineage>
</organism>
<dbReference type="EMBL" id="LT598653">
    <property type="protein sequence ID" value="SBV34559.1"/>
    <property type="molecule type" value="Genomic_DNA"/>
</dbReference>
<sequence>MSQVDGSYDCVTKSPMGDQKSVFTVTSDGDSFTGQNAGAMGSLDVENGKVDGNKLTWTMNMKVPMPMTLECEATIDGDTLTGTIKAGAFGSMAMTGTRQG</sequence>